<gene>
    <name evidence="2" type="ORF">XNOV1_A021170</name>
</gene>
<feature type="region of interest" description="Disordered" evidence="1">
    <location>
        <begin position="44"/>
        <end position="124"/>
    </location>
</feature>
<evidence type="ECO:0000313" key="2">
    <source>
        <dbReference type="EMBL" id="CAJ1063177.1"/>
    </source>
</evidence>
<dbReference type="AlphaFoldDB" id="A0AAV1FPP0"/>
<evidence type="ECO:0000256" key="1">
    <source>
        <dbReference type="SAM" id="MobiDB-lite"/>
    </source>
</evidence>
<accession>A0AAV1FPP0</accession>
<dbReference type="EMBL" id="OY660872">
    <property type="protein sequence ID" value="CAJ1063177.1"/>
    <property type="molecule type" value="Genomic_DNA"/>
</dbReference>
<keyword evidence="3" id="KW-1185">Reference proteome</keyword>
<protein>
    <submittedName>
        <fullName evidence="2">Uncharacterized protein</fullName>
    </submittedName>
</protein>
<feature type="compositionally biased region" description="Polar residues" evidence="1">
    <location>
        <begin position="100"/>
        <end position="124"/>
    </location>
</feature>
<dbReference type="Proteomes" id="UP001178508">
    <property type="component" value="Chromosome 9"/>
</dbReference>
<name>A0AAV1FPP0_XYRNO</name>
<sequence length="124" mass="14089">MNDDHRSFSDREISTFVFFNVKINLIQNIDPLHVVSKSLISNIQTRQTQDHELHHLSAGTRGPEDQKTRGPEDQRTRRPEDQRTRGPEDQKTRGPASTAGLHSSPRTGTSQDQVCSFNNQETHS</sequence>
<proteinExistence type="predicted"/>
<feature type="compositionally biased region" description="Basic and acidic residues" evidence="1">
    <location>
        <begin position="62"/>
        <end position="92"/>
    </location>
</feature>
<reference evidence="2" key="1">
    <citation type="submission" date="2023-08" db="EMBL/GenBank/DDBJ databases">
        <authorList>
            <person name="Alioto T."/>
            <person name="Alioto T."/>
            <person name="Gomez Garrido J."/>
        </authorList>
    </citation>
    <scope>NUCLEOTIDE SEQUENCE</scope>
</reference>
<organism evidence="2 3">
    <name type="scientific">Xyrichtys novacula</name>
    <name type="common">Pearly razorfish</name>
    <name type="synonym">Hemipteronotus novacula</name>
    <dbReference type="NCBI Taxonomy" id="13765"/>
    <lineage>
        <taxon>Eukaryota</taxon>
        <taxon>Metazoa</taxon>
        <taxon>Chordata</taxon>
        <taxon>Craniata</taxon>
        <taxon>Vertebrata</taxon>
        <taxon>Euteleostomi</taxon>
        <taxon>Actinopterygii</taxon>
        <taxon>Neopterygii</taxon>
        <taxon>Teleostei</taxon>
        <taxon>Neoteleostei</taxon>
        <taxon>Acanthomorphata</taxon>
        <taxon>Eupercaria</taxon>
        <taxon>Labriformes</taxon>
        <taxon>Labridae</taxon>
        <taxon>Xyrichtys</taxon>
    </lineage>
</organism>
<evidence type="ECO:0000313" key="3">
    <source>
        <dbReference type="Proteomes" id="UP001178508"/>
    </source>
</evidence>